<evidence type="ECO:0000256" key="1">
    <source>
        <dbReference type="SAM" id="Phobius"/>
    </source>
</evidence>
<sequence>MARSIKTWGTLTAFIFIIIAALAVFIFYPYHYILTLEQQRSGNLLAYLPLKDNHNFQIKYTHSVHLSEVVEYYQVNGGNIKPIKLVYEDTAIGMPSNAHGDDTFRMEDGKYIIEKSDDTKPFEELNLSVGQVRAEHKVIHNNQTHLLKDYVGAGTNLSIDAKKRSRWQLWKGVNMLE</sequence>
<feature type="transmembrane region" description="Helical" evidence="1">
    <location>
        <begin position="7"/>
        <end position="30"/>
    </location>
</feature>
<dbReference type="RefSeq" id="WP_052111111.1">
    <property type="nucleotide sequence ID" value="NZ_AVBF01000003.1"/>
</dbReference>
<dbReference type="InterPro" id="IPR015001">
    <property type="entry name" value="DUF1850"/>
</dbReference>
<protein>
    <recommendedName>
        <fullName evidence="4">RocC</fullName>
    </recommendedName>
</protein>
<keyword evidence="1" id="KW-0472">Membrane</keyword>
<organism evidence="2 3">
    <name type="scientific">Pontibacillus yanchengensis Y32</name>
    <dbReference type="NCBI Taxonomy" id="1385514"/>
    <lineage>
        <taxon>Bacteria</taxon>
        <taxon>Bacillati</taxon>
        <taxon>Bacillota</taxon>
        <taxon>Bacilli</taxon>
        <taxon>Bacillales</taxon>
        <taxon>Bacillaceae</taxon>
        <taxon>Pontibacillus</taxon>
    </lineage>
</organism>
<accession>A0A0A2TYL3</accession>
<evidence type="ECO:0000313" key="3">
    <source>
        <dbReference type="Proteomes" id="UP000030147"/>
    </source>
</evidence>
<keyword evidence="1" id="KW-0812">Transmembrane</keyword>
<keyword evidence="1" id="KW-1133">Transmembrane helix</keyword>
<dbReference type="Proteomes" id="UP000030147">
    <property type="component" value="Unassembled WGS sequence"/>
</dbReference>
<dbReference type="STRING" id="1385514.N782_15360"/>
<evidence type="ECO:0000313" key="2">
    <source>
        <dbReference type="EMBL" id="KGP74325.1"/>
    </source>
</evidence>
<name>A0A0A2TYL3_9BACI</name>
<keyword evidence="3" id="KW-1185">Reference proteome</keyword>
<evidence type="ECO:0008006" key="4">
    <source>
        <dbReference type="Google" id="ProtNLM"/>
    </source>
</evidence>
<dbReference type="OrthoDB" id="4304at2"/>
<dbReference type="EMBL" id="AVBF01000003">
    <property type="protein sequence ID" value="KGP74325.1"/>
    <property type="molecule type" value="Genomic_DNA"/>
</dbReference>
<comment type="caution">
    <text evidence="2">The sequence shown here is derived from an EMBL/GenBank/DDBJ whole genome shotgun (WGS) entry which is preliminary data.</text>
</comment>
<gene>
    <name evidence="2" type="ORF">N782_15360</name>
</gene>
<dbReference type="Pfam" id="PF08905">
    <property type="entry name" value="DUF1850"/>
    <property type="match status" value="1"/>
</dbReference>
<proteinExistence type="predicted"/>
<dbReference type="eggNOG" id="COG4729">
    <property type="taxonomic scope" value="Bacteria"/>
</dbReference>
<dbReference type="AlphaFoldDB" id="A0A0A2TYL3"/>
<reference evidence="2 3" key="1">
    <citation type="journal article" date="2015" name="Stand. Genomic Sci.">
        <title>High quality draft genome sequence of the moderately halophilic bacterium Pontibacillus yanchengensis Y32(T) and comparison among Pontibacillus genomes.</title>
        <authorList>
            <person name="Huang J."/>
            <person name="Qiao Z.X."/>
            <person name="Tang J.W."/>
            <person name="Wang G."/>
        </authorList>
    </citation>
    <scope>NUCLEOTIDE SEQUENCE [LARGE SCALE GENOMIC DNA]</scope>
    <source>
        <strain evidence="2 3">Y32</strain>
    </source>
</reference>